<protein>
    <submittedName>
        <fullName evidence="1">Uncharacterized protein</fullName>
    </submittedName>
</protein>
<reference evidence="1 2" key="1">
    <citation type="journal article" date="2011" name="Front. Microbiol.">
        <title>Two Strains of Crocosphaera watsonii with Highly Conserved Genomes are Distinguished by Strain-Specific Features.</title>
        <authorList>
            <person name="Bench S.R."/>
            <person name="Ilikchyan I.N."/>
            <person name="Tripp H.J."/>
            <person name="Zehr J.P."/>
        </authorList>
    </citation>
    <scope>NUCLEOTIDE SEQUENCE [LARGE SCALE GENOMIC DNA]</scope>
    <source>
        <strain evidence="1 2">WH 0003</strain>
    </source>
</reference>
<name>G5J3V2_CROWT</name>
<sequence>MSQTNDISNWHQDFIASNLLVIGYNAWAGHLRQKRGAIVCSLNSAMVGVTGESFKTHFVGRSRLAPFLNTWLAAPDTAILPHNFMIAHILEVVDNYDPTTEVVLLLESFDQATFFYLKNLPITPPQCYDQVRKTWDEFQPGVSAGQDQHQHICRSTDA</sequence>
<organism evidence="1 2">
    <name type="scientific">Crocosphaera watsonii WH 0003</name>
    <dbReference type="NCBI Taxonomy" id="423471"/>
    <lineage>
        <taxon>Bacteria</taxon>
        <taxon>Bacillati</taxon>
        <taxon>Cyanobacteriota</taxon>
        <taxon>Cyanophyceae</taxon>
        <taxon>Oscillatoriophycideae</taxon>
        <taxon>Chroococcales</taxon>
        <taxon>Aphanothecaceae</taxon>
        <taxon>Crocosphaera</taxon>
    </lineage>
</organism>
<dbReference type="AlphaFoldDB" id="G5J3V2"/>
<comment type="caution">
    <text evidence="1">The sequence shown here is derived from an EMBL/GenBank/DDBJ whole genome shotgun (WGS) entry which is preliminary data.</text>
</comment>
<dbReference type="EMBL" id="AESD01000331">
    <property type="protein sequence ID" value="EHJ13135.1"/>
    <property type="molecule type" value="Genomic_DNA"/>
</dbReference>
<evidence type="ECO:0000313" key="1">
    <source>
        <dbReference type="EMBL" id="EHJ13135.1"/>
    </source>
</evidence>
<accession>G5J3V2</accession>
<dbReference type="GeneID" id="88765892"/>
<dbReference type="PATRIC" id="fig|423471.3.peg.2041"/>
<proteinExistence type="predicted"/>
<dbReference type="RefSeq" id="WP_007310459.1">
    <property type="nucleotide sequence ID" value="NZ_AESD01000331.1"/>
</dbReference>
<dbReference type="Proteomes" id="UP000003477">
    <property type="component" value="Unassembled WGS sequence"/>
</dbReference>
<evidence type="ECO:0000313" key="2">
    <source>
        <dbReference type="Proteomes" id="UP000003477"/>
    </source>
</evidence>
<gene>
    <name evidence="1" type="ORF">CWATWH0003_2175</name>
</gene>